<reference evidence="1" key="1">
    <citation type="journal article" date="2022" name="ISME J.">
        <title>Identification of active gaseous-alkane degraders at natural gas seeps.</title>
        <authorList>
            <person name="Farhan Ul Haque M."/>
            <person name="Hernandez M."/>
            <person name="Crombie A.T."/>
            <person name="Murrell J.C."/>
        </authorList>
    </citation>
    <scope>NUCLEOTIDE SEQUENCE</scope>
    <source>
        <strain evidence="1">ANDR5</strain>
    </source>
</reference>
<gene>
    <name evidence="1" type="ORF">K9U37_15070</name>
</gene>
<accession>A0ABS9YY31</accession>
<dbReference type="Gene3D" id="3.40.50.410">
    <property type="entry name" value="von Willebrand factor, type A domain"/>
    <property type="match status" value="1"/>
</dbReference>
<evidence type="ECO:0000313" key="1">
    <source>
        <dbReference type="EMBL" id="MCI4676126.1"/>
    </source>
</evidence>
<dbReference type="RefSeq" id="WP_243072354.1">
    <property type="nucleotide sequence ID" value="NZ_JAIVFL010000001.1"/>
</dbReference>
<proteinExistence type="predicted"/>
<dbReference type="Proteomes" id="UP001139068">
    <property type="component" value="Unassembled WGS sequence"/>
</dbReference>
<comment type="caution">
    <text evidence="1">The sequence shown here is derived from an EMBL/GenBank/DDBJ whole genome shotgun (WGS) entry which is preliminary data.</text>
</comment>
<sequence>MTNSAISLIAALLDRSGSMESIADDTRGGFDAYIAGQRGQSGTTLVTLAQFDNDYDVVYQNRPVDDVPPLALEPRGTTALLDAIGRFVTEVGASLAALPEEDRPGDVTVLVMTDGHENSSVEWPKDAVRKLVSQQEAVYGWDFVFLGANMDAIDVGTGLGFAPGKSLTFAASDAGVGGAFSAVAGYTSRKRSRGDRSVASVVFDDAERRGAQGRR</sequence>
<dbReference type="SUPFAM" id="SSF53300">
    <property type="entry name" value="vWA-like"/>
    <property type="match status" value="1"/>
</dbReference>
<protein>
    <submittedName>
        <fullName evidence="1">VWA domain-containing protein</fullName>
    </submittedName>
</protein>
<organism evidence="1 2">
    <name type="scientific">Candidatus Mycolicibacterium alkanivorans</name>
    <dbReference type="NCBI Taxonomy" id="2954114"/>
    <lineage>
        <taxon>Bacteria</taxon>
        <taxon>Bacillati</taxon>
        <taxon>Actinomycetota</taxon>
        <taxon>Actinomycetes</taxon>
        <taxon>Mycobacteriales</taxon>
        <taxon>Mycobacteriaceae</taxon>
        <taxon>Mycolicibacterium</taxon>
    </lineage>
</organism>
<name>A0ABS9YY31_9MYCO</name>
<dbReference type="EMBL" id="JAIVFL010000001">
    <property type="protein sequence ID" value="MCI4676126.1"/>
    <property type="molecule type" value="Genomic_DNA"/>
</dbReference>
<dbReference type="InterPro" id="IPR036465">
    <property type="entry name" value="vWFA_dom_sf"/>
</dbReference>
<evidence type="ECO:0000313" key="2">
    <source>
        <dbReference type="Proteomes" id="UP001139068"/>
    </source>
</evidence>
<keyword evidence="2" id="KW-1185">Reference proteome</keyword>